<dbReference type="InterPro" id="IPR011006">
    <property type="entry name" value="CheY-like_superfamily"/>
</dbReference>
<evidence type="ECO:0000259" key="3">
    <source>
        <dbReference type="PROSITE" id="PS50110"/>
    </source>
</evidence>
<keyword evidence="5" id="KW-1185">Reference proteome</keyword>
<reference evidence="4 5" key="1">
    <citation type="submission" date="2016-10" db="EMBL/GenBank/DDBJ databases">
        <authorList>
            <person name="de Groot N.N."/>
        </authorList>
    </citation>
    <scope>NUCLEOTIDE SEQUENCE [LARGE SCALE GENOMIC DNA]</scope>
    <source>
        <strain evidence="4 5">MON 2.2</strain>
    </source>
</reference>
<name>A0A1G6RVA7_9ACTN</name>
<dbReference type="Gene3D" id="3.40.50.2300">
    <property type="match status" value="1"/>
</dbReference>
<evidence type="ECO:0000256" key="2">
    <source>
        <dbReference type="PROSITE-ProRule" id="PRU00169"/>
    </source>
</evidence>
<proteinExistence type="predicted"/>
<keyword evidence="1 2" id="KW-0597">Phosphoprotein</keyword>
<dbReference type="PANTHER" id="PTHR44591:SF22">
    <property type="entry name" value="CHEY SUBFAMILY"/>
    <property type="match status" value="1"/>
</dbReference>
<organism evidence="4 5">
    <name type="scientific">Auraticoccus monumenti</name>
    <dbReference type="NCBI Taxonomy" id="675864"/>
    <lineage>
        <taxon>Bacteria</taxon>
        <taxon>Bacillati</taxon>
        <taxon>Actinomycetota</taxon>
        <taxon>Actinomycetes</taxon>
        <taxon>Propionibacteriales</taxon>
        <taxon>Propionibacteriaceae</taxon>
        <taxon>Auraticoccus</taxon>
    </lineage>
</organism>
<dbReference type="Pfam" id="PF00072">
    <property type="entry name" value="Response_reg"/>
    <property type="match status" value="1"/>
</dbReference>
<dbReference type="InterPro" id="IPR001789">
    <property type="entry name" value="Sig_transdc_resp-reg_receiver"/>
</dbReference>
<dbReference type="SMART" id="SM00448">
    <property type="entry name" value="REC"/>
    <property type="match status" value="1"/>
</dbReference>
<dbReference type="Proteomes" id="UP000198546">
    <property type="component" value="Chromosome i"/>
</dbReference>
<dbReference type="InterPro" id="IPR050595">
    <property type="entry name" value="Bact_response_regulator"/>
</dbReference>
<protein>
    <submittedName>
        <fullName evidence="4">Response regulator receiver domain-containing protein</fullName>
    </submittedName>
</protein>
<sequence>MAAEATGRPPTPRVLVVDDDESIREVARAALELVGGWEVRTVSRGDEAVEVAAACHPDVVLLDVMMPGMDGPSVREALRRDPRTTDVPVVFLTAKGDQRLPPSHGIMPKPFDPMLLARDLERLLGWDR</sequence>
<evidence type="ECO:0000313" key="4">
    <source>
        <dbReference type="EMBL" id="SDD08610.1"/>
    </source>
</evidence>
<dbReference type="GO" id="GO:0000160">
    <property type="term" value="P:phosphorelay signal transduction system"/>
    <property type="evidence" value="ECO:0007669"/>
    <property type="project" value="InterPro"/>
</dbReference>
<dbReference type="PROSITE" id="PS50110">
    <property type="entry name" value="RESPONSE_REGULATORY"/>
    <property type="match status" value="1"/>
</dbReference>
<dbReference type="EMBL" id="LT629688">
    <property type="protein sequence ID" value="SDD08610.1"/>
    <property type="molecule type" value="Genomic_DNA"/>
</dbReference>
<dbReference type="AlphaFoldDB" id="A0A1G6RVA7"/>
<feature type="domain" description="Response regulatory" evidence="3">
    <location>
        <begin position="13"/>
        <end position="124"/>
    </location>
</feature>
<accession>A0A1G6RVA7</accession>
<feature type="modified residue" description="4-aspartylphosphate" evidence="2">
    <location>
        <position position="63"/>
    </location>
</feature>
<dbReference type="PANTHER" id="PTHR44591">
    <property type="entry name" value="STRESS RESPONSE REGULATOR PROTEIN 1"/>
    <property type="match status" value="1"/>
</dbReference>
<evidence type="ECO:0000256" key="1">
    <source>
        <dbReference type="ARBA" id="ARBA00022553"/>
    </source>
</evidence>
<evidence type="ECO:0000313" key="5">
    <source>
        <dbReference type="Proteomes" id="UP000198546"/>
    </source>
</evidence>
<dbReference type="STRING" id="675864.SAMN04489747_0131"/>
<gene>
    <name evidence="4" type="ORF">SAMN04489747_0131</name>
</gene>
<dbReference type="SUPFAM" id="SSF52172">
    <property type="entry name" value="CheY-like"/>
    <property type="match status" value="1"/>
</dbReference>
<dbReference type="RefSeq" id="WP_231946433.1">
    <property type="nucleotide sequence ID" value="NZ_LT629688.1"/>
</dbReference>